<protein>
    <submittedName>
        <fullName evidence="2">Uncharacterized protein</fullName>
    </submittedName>
</protein>
<organism evidence="2 3">
    <name type="scientific">Aureobasidium pullulans</name>
    <name type="common">Black yeast</name>
    <name type="synonym">Pullularia pullulans</name>
    <dbReference type="NCBI Taxonomy" id="5580"/>
    <lineage>
        <taxon>Eukaryota</taxon>
        <taxon>Fungi</taxon>
        <taxon>Dikarya</taxon>
        <taxon>Ascomycota</taxon>
        <taxon>Pezizomycotina</taxon>
        <taxon>Dothideomycetes</taxon>
        <taxon>Dothideomycetidae</taxon>
        <taxon>Dothideales</taxon>
        <taxon>Saccotheciaceae</taxon>
        <taxon>Aureobasidium</taxon>
    </lineage>
</organism>
<sequence length="160" mass="17252">MSAAPTHFAVPTSTAAPAISAAPTAIERPTMNSSTWNSVAIDFRSSDPVGKGKGIIRHDKQSYGFKGKQPAQDSPTTQNNTTASDSNGHNDPVAVMSGQPLSEEEAQAKAQAKLIFQQLMAEGEKQKAITGKYRILADEDPEASKKMHEEYTHWNARRGV</sequence>
<evidence type="ECO:0000313" key="3">
    <source>
        <dbReference type="Proteomes" id="UP000304951"/>
    </source>
</evidence>
<feature type="region of interest" description="Disordered" evidence="1">
    <location>
        <begin position="46"/>
        <end position="107"/>
    </location>
</feature>
<feature type="compositionally biased region" description="Polar residues" evidence="1">
    <location>
        <begin position="71"/>
        <end position="89"/>
    </location>
</feature>
<dbReference type="EMBL" id="QZAF01000758">
    <property type="protein sequence ID" value="THV64872.1"/>
    <property type="molecule type" value="Genomic_DNA"/>
</dbReference>
<dbReference type="Proteomes" id="UP000304951">
    <property type="component" value="Unassembled WGS sequence"/>
</dbReference>
<comment type="caution">
    <text evidence="2">The sequence shown here is derived from an EMBL/GenBank/DDBJ whole genome shotgun (WGS) entry which is preliminary data.</text>
</comment>
<name>A0A4S8S453_AURPU</name>
<evidence type="ECO:0000256" key="1">
    <source>
        <dbReference type="SAM" id="MobiDB-lite"/>
    </source>
</evidence>
<proteinExistence type="predicted"/>
<accession>A0A4S8S453</accession>
<evidence type="ECO:0000313" key="2">
    <source>
        <dbReference type="EMBL" id="THV64872.1"/>
    </source>
</evidence>
<gene>
    <name evidence="2" type="ORF">D6D28_09553</name>
</gene>
<reference evidence="2 3" key="1">
    <citation type="submission" date="2018-10" db="EMBL/GenBank/DDBJ databases">
        <title>Fifty Aureobasidium pullulans genomes reveal a recombining polyextremotolerant generalist.</title>
        <authorList>
            <person name="Gostincar C."/>
            <person name="Turk M."/>
            <person name="Zajc J."/>
            <person name="Gunde-Cimerman N."/>
        </authorList>
    </citation>
    <scope>NUCLEOTIDE SEQUENCE [LARGE SCALE GENOMIC DNA]</scope>
    <source>
        <strain evidence="2 3">EXF-11900</strain>
    </source>
</reference>
<dbReference type="AlphaFoldDB" id="A0A4S8S453"/>